<name>A0A5C1YTG7_9PROT</name>
<accession>A0A5C1YTG7</accession>
<evidence type="ECO:0000313" key="4">
    <source>
        <dbReference type="Proteomes" id="UP000324536"/>
    </source>
</evidence>
<dbReference type="EMBL" id="CP043506">
    <property type="protein sequence ID" value="QEO18172.1"/>
    <property type="molecule type" value="Genomic_DNA"/>
</dbReference>
<protein>
    <submittedName>
        <fullName evidence="3">Polyisoprenoid-binding protein</fullName>
    </submittedName>
</protein>
<evidence type="ECO:0000313" key="3">
    <source>
        <dbReference type="EMBL" id="QEO18172.1"/>
    </source>
</evidence>
<feature type="domain" description="Lipid/polyisoprenoid-binding YceI-like" evidence="2">
    <location>
        <begin position="38"/>
        <end position="202"/>
    </location>
</feature>
<dbReference type="OrthoDB" id="9811006at2"/>
<dbReference type="KEGG" id="acek:FLP30_10905"/>
<organism evidence="3 4">
    <name type="scientific">Acetobacter vaccinii</name>
    <dbReference type="NCBI Taxonomy" id="2592655"/>
    <lineage>
        <taxon>Bacteria</taxon>
        <taxon>Pseudomonadati</taxon>
        <taxon>Pseudomonadota</taxon>
        <taxon>Alphaproteobacteria</taxon>
        <taxon>Acetobacterales</taxon>
        <taxon>Acetobacteraceae</taxon>
        <taxon>Acetobacter</taxon>
    </lineage>
</organism>
<dbReference type="Pfam" id="PF04264">
    <property type="entry name" value="YceI"/>
    <property type="match status" value="1"/>
</dbReference>
<feature type="signal peptide" evidence="1">
    <location>
        <begin position="1"/>
        <end position="25"/>
    </location>
</feature>
<dbReference type="PANTHER" id="PTHR34406">
    <property type="entry name" value="PROTEIN YCEI"/>
    <property type="match status" value="1"/>
</dbReference>
<dbReference type="Proteomes" id="UP000324536">
    <property type="component" value="Chromosome"/>
</dbReference>
<reference evidence="3 4" key="1">
    <citation type="submission" date="2019-09" db="EMBL/GenBank/DDBJ databases">
        <title>Genome sequencing of strain KACC 21233.</title>
        <authorList>
            <person name="Heo J."/>
            <person name="Kim S.-J."/>
            <person name="Kim J.-S."/>
            <person name="Hong S.-B."/>
            <person name="Kwon S.-W."/>
        </authorList>
    </citation>
    <scope>NUCLEOTIDE SEQUENCE [LARGE SCALE GENOMIC DNA]</scope>
    <source>
        <strain evidence="3 4">KACC 21233</strain>
    </source>
</reference>
<dbReference type="RefSeq" id="WP_149279835.1">
    <property type="nucleotide sequence ID" value="NZ_CP043506.1"/>
</dbReference>
<dbReference type="Gene3D" id="2.40.128.110">
    <property type="entry name" value="Lipid/polyisoprenoid-binding, YceI-like"/>
    <property type="match status" value="1"/>
</dbReference>
<proteinExistence type="predicted"/>
<keyword evidence="4" id="KW-1185">Reference proteome</keyword>
<feature type="chain" id="PRO_5022864787" evidence="1">
    <location>
        <begin position="26"/>
        <end position="205"/>
    </location>
</feature>
<gene>
    <name evidence="3" type="ORF">FLP30_10905</name>
</gene>
<dbReference type="AlphaFoldDB" id="A0A5C1YTG7"/>
<dbReference type="InterPro" id="IPR036761">
    <property type="entry name" value="TTHA0802/YceI-like_sf"/>
</dbReference>
<dbReference type="SUPFAM" id="SSF101874">
    <property type="entry name" value="YceI-like"/>
    <property type="match status" value="1"/>
</dbReference>
<sequence>MKYNLLSFPAAALVVGLLAGNPASAQVVTNAAQAQSGTYAVEPGHTQVGFSVLHFGFTNYLGVFSNVSGTLKLDTKNPASSRLSVSIPVASVQTTSAKLDDELKGDQWFDAAKFPNATFESTSVRVTGRNDAIVTGNLTLHGVTKPETLKVHFIGAGVNALDKKYTTGFEATGTIKRSDFGVKMYVPYVSDDVTLRISGAFERQD</sequence>
<evidence type="ECO:0000256" key="1">
    <source>
        <dbReference type="SAM" id="SignalP"/>
    </source>
</evidence>
<evidence type="ECO:0000259" key="2">
    <source>
        <dbReference type="SMART" id="SM00867"/>
    </source>
</evidence>
<dbReference type="PANTHER" id="PTHR34406:SF1">
    <property type="entry name" value="PROTEIN YCEI"/>
    <property type="match status" value="1"/>
</dbReference>
<dbReference type="SMART" id="SM00867">
    <property type="entry name" value="YceI"/>
    <property type="match status" value="1"/>
</dbReference>
<dbReference type="InterPro" id="IPR007372">
    <property type="entry name" value="Lipid/polyisoprenoid-bd_YceI"/>
</dbReference>
<keyword evidence="1" id="KW-0732">Signal</keyword>